<name>A0ABV4UFS4_9RHOO</name>
<accession>A0ABV4UFS4</accession>
<organism evidence="2 3">
    <name type="scientific">Dentiradicibacter hellwigii</name>
    <dbReference type="NCBI Taxonomy" id="3149053"/>
    <lineage>
        <taxon>Bacteria</taxon>
        <taxon>Pseudomonadati</taxon>
        <taxon>Pseudomonadota</taxon>
        <taxon>Betaproteobacteria</taxon>
        <taxon>Rhodocyclales</taxon>
        <taxon>Rhodocyclaceae</taxon>
        <taxon>Dentiradicibacter</taxon>
    </lineage>
</organism>
<comment type="caution">
    <text evidence="2">The sequence shown here is derived from an EMBL/GenBank/DDBJ whole genome shotgun (WGS) entry which is preliminary data.</text>
</comment>
<dbReference type="SUPFAM" id="SSF51905">
    <property type="entry name" value="FAD/NAD(P)-binding domain"/>
    <property type="match status" value="1"/>
</dbReference>
<sequence length="561" mass="61794">MDRRAFLTSLAAAGLSPLAGCSRPAQQHLPPGRLSGASADWGHALREPDKLPPPSETLRIPVAIVGGGIGGLSAAWKLAKSGCKDFLLFELEAEPGGNARAGRNAVSEYPLSAHYLPLPAPEARAVRELLAELGVLAGDPFARRPRYDERYLCAVPQERLYRNGWWEDGLLPHIGVAAAERAQYRRFYALMAAFRQRRDDGRPAFALPMENSSRASDLLALDRLTMRDWLWAQGFDSPHLHWYVDYACRDDYGTGSGETSAWAGIHYFACRSGEAQDAAGDTVLTSPGGNAWLARGLADSVRTHAGERVMTGTLAWRVQEAGEHVAIDLWQPTAQRSVRVLAGHLIWAAPLFIVPYVFSGRERLANAARRFAAVPWLIANLTLSHAPEDRAGVPLAWDNVLYDSPGLGYVVATHQMIRQWPQRTVWTYYRALSGLAPSAGRAQLEAMSYAHWAEQILSDLERAHPDIRQATEYIDIYRNAHAMVRPAPGLIWGPERRLFADSGRRAGERLHFAHADVSGFSLFEEAQYRGVLAAERVMRQLGRNFVSSLVPGARADSPAST</sequence>
<dbReference type="PANTHER" id="PTHR42923">
    <property type="entry name" value="PROTOPORPHYRINOGEN OXIDASE"/>
    <property type="match status" value="1"/>
</dbReference>
<dbReference type="Pfam" id="PF13450">
    <property type="entry name" value="NAD_binding_8"/>
    <property type="match status" value="1"/>
</dbReference>
<dbReference type="Gene3D" id="3.50.50.60">
    <property type="entry name" value="FAD/NAD(P)-binding domain"/>
    <property type="match status" value="1"/>
</dbReference>
<evidence type="ECO:0000313" key="3">
    <source>
        <dbReference type="Proteomes" id="UP001574673"/>
    </source>
</evidence>
<dbReference type="PANTHER" id="PTHR42923:SF39">
    <property type="entry name" value="AMINO OXIDASE"/>
    <property type="match status" value="1"/>
</dbReference>
<gene>
    <name evidence="2" type="ORF">ABCS64_08970</name>
</gene>
<protein>
    <submittedName>
        <fullName evidence="2">FAD/NAD(P)-binding protein</fullName>
    </submittedName>
</protein>
<proteinExistence type="predicted"/>
<dbReference type="RefSeq" id="WP_418891500.1">
    <property type="nucleotide sequence ID" value="NZ_JBEUWX010000002.1"/>
</dbReference>
<dbReference type="InterPro" id="IPR036188">
    <property type="entry name" value="FAD/NAD-bd_sf"/>
</dbReference>
<dbReference type="Proteomes" id="UP001574673">
    <property type="component" value="Unassembled WGS sequence"/>
</dbReference>
<evidence type="ECO:0000313" key="2">
    <source>
        <dbReference type="EMBL" id="MFA9950442.1"/>
    </source>
</evidence>
<keyword evidence="3" id="KW-1185">Reference proteome</keyword>
<evidence type="ECO:0000256" key="1">
    <source>
        <dbReference type="SAM" id="MobiDB-lite"/>
    </source>
</evidence>
<feature type="region of interest" description="Disordered" evidence="1">
    <location>
        <begin position="23"/>
        <end position="52"/>
    </location>
</feature>
<dbReference type="EMBL" id="JBEUWX010000002">
    <property type="protein sequence ID" value="MFA9950442.1"/>
    <property type="molecule type" value="Genomic_DNA"/>
</dbReference>
<dbReference type="InterPro" id="IPR050464">
    <property type="entry name" value="Zeta_carotene_desat/Oxidored"/>
</dbReference>
<reference evidence="3" key="1">
    <citation type="submission" date="2024-06" db="EMBL/GenBank/DDBJ databases">
        <title>Radixoralia hellwigii gen. nov., sp nov., isolated from a root canal in the human oral cavity.</title>
        <authorList>
            <person name="Bartsch S."/>
            <person name="Wittmer A."/>
            <person name="Schulz A.-K."/>
            <person name="Neumann-Schaal M."/>
            <person name="Wolf J."/>
            <person name="Gronow S."/>
            <person name="Tennert C."/>
            <person name="Haecker G."/>
            <person name="Cieplik F."/>
            <person name="Al-Ahmad A."/>
        </authorList>
    </citation>
    <scope>NUCLEOTIDE SEQUENCE [LARGE SCALE GENOMIC DNA]</scope>
    <source>
        <strain evidence="3">Wk13</strain>
    </source>
</reference>